<dbReference type="InterPro" id="IPR012899">
    <property type="entry name" value="LTXXQ"/>
</dbReference>
<protein>
    <submittedName>
        <fullName evidence="1">Spy/CpxP family protein refolding chaperone</fullName>
    </submittedName>
</protein>
<proteinExistence type="predicted"/>
<name>A0ABU5DII6_9BURK</name>
<evidence type="ECO:0000313" key="1">
    <source>
        <dbReference type="EMBL" id="MDY0746106.1"/>
    </source>
</evidence>
<dbReference type="EMBL" id="JAXCLA010000005">
    <property type="protein sequence ID" value="MDY0746106.1"/>
    <property type="molecule type" value="Genomic_DNA"/>
</dbReference>
<sequence>MRFMNPFRSFRDHHHFGHHFGGHRHHRGDPAEFLEFIVARASGKLDLNDKQQELLAALLKDAQAQRAAMKSGLPDSLKNLLGGESFDRATAQQLLDSRVEAIRAAGPGLINAAGDFFDSLDAEQKQALRFLLRTRSRRFS</sequence>
<keyword evidence="2" id="KW-1185">Reference proteome</keyword>
<accession>A0ABU5DII6</accession>
<organism evidence="1 2">
    <name type="scientific">Roseateles agri</name>
    <dbReference type="NCBI Taxonomy" id="3098619"/>
    <lineage>
        <taxon>Bacteria</taxon>
        <taxon>Pseudomonadati</taxon>
        <taxon>Pseudomonadota</taxon>
        <taxon>Betaproteobacteria</taxon>
        <taxon>Burkholderiales</taxon>
        <taxon>Sphaerotilaceae</taxon>
        <taxon>Roseateles</taxon>
    </lineage>
</organism>
<dbReference type="Gene3D" id="1.20.120.1490">
    <property type="match status" value="1"/>
</dbReference>
<comment type="caution">
    <text evidence="1">The sequence shown here is derived from an EMBL/GenBank/DDBJ whole genome shotgun (WGS) entry which is preliminary data.</text>
</comment>
<reference evidence="1 2" key="1">
    <citation type="submission" date="2023-11" db="EMBL/GenBank/DDBJ databases">
        <title>Paucibacter sp. nov., isolated from fresh soil in Korea.</title>
        <authorList>
            <person name="Le N.T.T."/>
        </authorList>
    </citation>
    <scope>NUCLEOTIDE SEQUENCE [LARGE SCALE GENOMIC DNA]</scope>
    <source>
        <strain evidence="1 2">R3-3</strain>
    </source>
</reference>
<evidence type="ECO:0000313" key="2">
    <source>
        <dbReference type="Proteomes" id="UP001285263"/>
    </source>
</evidence>
<dbReference type="Pfam" id="PF07813">
    <property type="entry name" value="LTXXQ"/>
    <property type="match status" value="1"/>
</dbReference>
<dbReference type="RefSeq" id="WP_320424006.1">
    <property type="nucleotide sequence ID" value="NZ_JAXCLA010000005.1"/>
</dbReference>
<gene>
    <name evidence="1" type="ORF">SNE35_16425</name>
</gene>
<dbReference type="Proteomes" id="UP001285263">
    <property type="component" value="Unassembled WGS sequence"/>
</dbReference>